<evidence type="ECO:0000313" key="4">
    <source>
        <dbReference type="EMBL" id="SCL51611.1"/>
    </source>
</evidence>
<keyword evidence="2 4" id="KW-0012">Acyltransferase</keyword>
<dbReference type="PANTHER" id="PTHR43877:SF2">
    <property type="entry name" value="AMINOALKYLPHOSPHONATE N-ACETYLTRANSFERASE-RELATED"/>
    <property type="match status" value="1"/>
</dbReference>
<dbReference type="PROSITE" id="PS51186">
    <property type="entry name" value="GNAT"/>
    <property type="match status" value="1"/>
</dbReference>
<dbReference type="EMBL" id="FMHZ01000002">
    <property type="protein sequence ID" value="SCL51611.1"/>
    <property type="molecule type" value="Genomic_DNA"/>
</dbReference>
<organism evidence="4 5">
    <name type="scientific">Micromonospora citrea</name>
    <dbReference type="NCBI Taxonomy" id="47855"/>
    <lineage>
        <taxon>Bacteria</taxon>
        <taxon>Bacillati</taxon>
        <taxon>Actinomycetota</taxon>
        <taxon>Actinomycetes</taxon>
        <taxon>Micromonosporales</taxon>
        <taxon>Micromonosporaceae</taxon>
        <taxon>Micromonospora</taxon>
    </lineage>
</organism>
<dbReference type="InterPro" id="IPR016181">
    <property type="entry name" value="Acyl_CoA_acyltransferase"/>
</dbReference>
<reference evidence="5" key="1">
    <citation type="submission" date="2016-06" db="EMBL/GenBank/DDBJ databases">
        <authorList>
            <person name="Varghese N."/>
            <person name="Submissions Spin"/>
        </authorList>
    </citation>
    <scope>NUCLEOTIDE SEQUENCE [LARGE SCALE GENOMIC DNA]</scope>
    <source>
        <strain evidence="5">DSM 43903</strain>
    </source>
</reference>
<gene>
    <name evidence="4" type="ORF">GA0070606_1827</name>
</gene>
<name>A0A1C6UCH4_9ACTN</name>
<sequence length="196" mass="21047">MDAPVGLRWPTVADRQLRADVHRVLHAVAERGGAIGYAVPPGRAETDAWLDSVLSLVRAGDAALALAVLDSRVVGTGLWRRGPKPIFAHYADLEKITAHPAARGRGIGRLVTGALVDDARRAGIETLALGVRGNNHGAIALYERLGFREWGRLPNVIEVGDERYDDVRMCLDLGRPPHVVLRGSAPDGPGSSPRRP</sequence>
<feature type="domain" description="N-acetyltransferase" evidence="3">
    <location>
        <begin position="12"/>
        <end position="174"/>
    </location>
</feature>
<keyword evidence="1 4" id="KW-0808">Transferase</keyword>
<dbReference type="InterPro" id="IPR000182">
    <property type="entry name" value="GNAT_dom"/>
</dbReference>
<dbReference type="STRING" id="47855.GA0070606_1827"/>
<dbReference type="Proteomes" id="UP000199001">
    <property type="component" value="Unassembled WGS sequence"/>
</dbReference>
<dbReference type="CDD" id="cd04301">
    <property type="entry name" value="NAT_SF"/>
    <property type="match status" value="1"/>
</dbReference>
<evidence type="ECO:0000256" key="1">
    <source>
        <dbReference type="ARBA" id="ARBA00022679"/>
    </source>
</evidence>
<evidence type="ECO:0000256" key="2">
    <source>
        <dbReference type="ARBA" id="ARBA00023315"/>
    </source>
</evidence>
<dbReference type="RefSeq" id="WP_091096756.1">
    <property type="nucleotide sequence ID" value="NZ_FMHZ01000002.1"/>
</dbReference>
<dbReference type="SUPFAM" id="SSF55729">
    <property type="entry name" value="Acyl-CoA N-acyltransferases (Nat)"/>
    <property type="match status" value="1"/>
</dbReference>
<dbReference type="GO" id="GO:0016747">
    <property type="term" value="F:acyltransferase activity, transferring groups other than amino-acyl groups"/>
    <property type="evidence" value="ECO:0007669"/>
    <property type="project" value="InterPro"/>
</dbReference>
<dbReference type="PANTHER" id="PTHR43877">
    <property type="entry name" value="AMINOALKYLPHOSPHONATE N-ACETYLTRANSFERASE-RELATED-RELATED"/>
    <property type="match status" value="1"/>
</dbReference>
<accession>A0A1C6UCH4</accession>
<dbReference type="Gene3D" id="3.40.630.30">
    <property type="match status" value="1"/>
</dbReference>
<proteinExistence type="predicted"/>
<dbReference type="InterPro" id="IPR050832">
    <property type="entry name" value="Bact_Acetyltransf"/>
</dbReference>
<dbReference type="AlphaFoldDB" id="A0A1C6UCH4"/>
<protein>
    <submittedName>
        <fullName evidence="4">L-amino acid N-acyltransferase YncA</fullName>
    </submittedName>
</protein>
<evidence type="ECO:0000259" key="3">
    <source>
        <dbReference type="PROSITE" id="PS51186"/>
    </source>
</evidence>
<keyword evidence="5" id="KW-1185">Reference proteome</keyword>
<dbReference type="OrthoDB" id="9803907at2"/>
<evidence type="ECO:0000313" key="5">
    <source>
        <dbReference type="Proteomes" id="UP000199001"/>
    </source>
</evidence>
<dbReference type="Pfam" id="PF00583">
    <property type="entry name" value="Acetyltransf_1"/>
    <property type="match status" value="1"/>
</dbReference>